<feature type="chain" id="PRO_5033041728" description="Secreted protein" evidence="1">
    <location>
        <begin position="28"/>
        <end position="413"/>
    </location>
</feature>
<evidence type="ECO:0000313" key="2">
    <source>
        <dbReference type="EMBL" id="MBA8888573.1"/>
    </source>
</evidence>
<keyword evidence="1" id="KW-0732">Signal</keyword>
<keyword evidence="3" id="KW-1185">Reference proteome</keyword>
<feature type="signal peptide" evidence="1">
    <location>
        <begin position="1"/>
        <end position="27"/>
    </location>
</feature>
<dbReference type="RefSeq" id="WP_182531617.1">
    <property type="nucleotide sequence ID" value="NZ_JACGXL010000004.1"/>
</dbReference>
<reference evidence="2 3" key="1">
    <citation type="submission" date="2020-07" db="EMBL/GenBank/DDBJ databases">
        <title>Genomic Encyclopedia of Type Strains, Phase IV (KMG-V): Genome sequencing to study the core and pangenomes of soil and plant-associated prokaryotes.</title>
        <authorList>
            <person name="Whitman W."/>
        </authorList>
    </citation>
    <scope>NUCLEOTIDE SEQUENCE [LARGE SCALE GENOMIC DNA]</scope>
    <source>
        <strain evidence="2 3">RH2WT43</strain>
    </source>
</reference>
<proteinExistence type="predicted"/>
<name>A0A839F0V8_9GAMM</name>
<gene>
    <name evidence="2" type="ORF">FHW12_002806</name>
</gene>
<accession>A0A839F0V8</accession>
<comment type="caution">
    <text evidence="2">The sequence shown here is derived from an EMBL/GenBank/DDBJ whole genome shotgun (WGS) entry which is preliminary data.</text>
</comment>
<dbReference type="Proteomes" id="UP000550401">
    <property type="component" value="Unassembled WGS sequence"/>
</dbReference>
<dbReference type="EMBL" id="JACGXL010000004">
    <property type="protein sequence ID" value="MBA8888573.1"/>
    <property type="molecule type" value="Genomic_DNA"/>
</dbReference>
<sequence length="413" mass="43298">MAMPSRARVGASALALLLAGLAIPAQAQSIRDANIAAGRIRSDLPAGVGVTGHWLEIAYGQPGAEGCLWDSAASFSACPARAGWPDRPDGTPVWAGGQQRSEACGGSTTRVGDSWVGCLAYDQNPYFALGNPASAYWVLVANDEPSFDQCNEGPPGSSHRVASASAQPRTMFKLDVLSNAPAPGKRLRFAVDLGDKDFFCARTGRYEYSIPFLSVGAQDGRGNSGPVGYVNRRGSPRGTIVFDAAISSHAAIACRSGTQSICSPSSLGVHAGLYAYATWGGVPRLVFIDLYGSGALDYSGGPPGESKWNWPVRDSFQYPGAEVLFFVAGESMLTYCGIDVARLPLQGTRVRYSIDLGKVLACADARGLPTQPMPDGDIALDGVHWYIEGSGTQGSLGLDVSAIETAVFVDGFD</sequence>
<evidence type="ECO:0000256" key="1">
    <source>
        <dbReference type="SAM" id="SignalP"/>
    </source>
</evidence>
<protein>
    <recommendedName>
        <fullName evidence="4">Secreted protein</fullName>
    </recommendedName>
</protein>
<evidence type="ECO:0008006" key="4">
    <source>
        <dbReference type="Google" id="ProtNLM"/>
    </source>
</evidence>
<evidence type="ECO:0000313" key="3">
    <source>
        <dbReference type="Proteomes" id="UP000550401"/>
    </source>
</evidence>
<dbReference type="AlphaFoldDB" id="A0A839F0V8"/>
<organism evidence="2 3">
    <name type="scientific">Dokdonella fugitiva</name>
    <dbReference type="NCBI Taxonomy" id="328517"/>
    <lineage>
        <taxon>Bacteria</taxon>
        <taxon>Pseudomonadati</taxon>
        <taxon>Pseudomonadota</taxon>
        <taxon>Gammaproteobacteria</taxon>
        <taxon>Lysobacterales</taxon>
        <taxon>Rhodanobacteraceae</taxon>
        <taxon>Dokdonella</taxon>
    </lineage>
</organism>